<dbReference type="Gene3D" id="4.10.60.10">
    <property type="entry name" value="Zinc finger, CCHC-type"/>
    <property type="match status" value="1"/>
</dbReference>
<evidence type="ECO:0000313" key="5">
    <source>
        <dbReference type="EMBL" id="KNZ52026.1"/>
    </source>
</evidence>
<dbReference type="VEuPathDB" id="FungiDB:VP01_3724g3"/>
<feature type="compositionally biased region" description="Polar residues" evidence="3">
    <location>
        <begin position="1"/>
        <end position="21"/>
    </location>
</feature>
<proteinExistence type="predicted"/>
<name>A0A0L6UU07_9BASI</name>
<evidence type="ECO:0000259" key="4">
    <source>
        <dbReference type="PROSITE" id="PS50158"/>
    </source>
</evidence>
<keyword evidence="2" id="KW-0862">Zinc</keyword>
<dbReference type="OrthoDB" id="10556381at2759"/>
<feature type="region of interest" description="Disordered" evidence="3">
    <location>
        <begin position="1"/>
        <end position="26"/>
    </location>
</feature>
<organism evidence="5 6">
    <name type="scientific">Puccinia sorghi</name>
    <dbReference type="NCBI Taxonomy" id="27349"/>
    <lineage>
        <taxon>Eukaryota</taxon>
        <taxon>Fungi</taxon>
        <taxon>Dikarya</taxon>
        <taxon>Basidiomycota</taxon>
        <taxon>Pucciniomycotina</taxon>
        <taxon>Pucciniomycetes</taxon>
        <taxon>Pucciniales</taxon>
        <taxon>Pucciniaceae</taxon>
        <taxon>Puccinia</taxon>
    </lineage>
</organism>
<dbReference type="GO" id="GO:0008270">
    <property type="term" value="F:zinc ion binding"/>
    <property type="evidence" value="ECO:0007669"/>
    <property type="project" value="UniProtKB-KW"/>
</dbReference>
<keyword evidence="1" id="KW-0507">mRNA processing</keyword>
<dbReference type="Proteomes" id="UP000037035">
    <property type="component" value="Unassembled WGS sequence"/>
</dbReference>
<comment type="caution">
    <text evidence="5">The sequence shown here is derived from an EMBL/GenBank/DDBJ whole genome shotgun (WGS) entry which is preliminary data.</text>
</comment>
<evidence type="ECO:0000256" key="1">
    <source>
        <dbReference type="ARBA" id="ARBA00022664"/>
    </source>
</evidence>
<keyword evidence="2" id="KW-0863">Zinc-finger</keyword>
<dbReference type="GO" id="GO:0006397">
    <property type="term" value="P:mRNA processing"/>
    <property type="evidence" value="ECO:0007669"/>
    <property type="project" value="UniProtKB-KW"/>
</dbReference>
<dbReference type="InterPro" id="IPR001878">
    <property type="entry name" value="Znf_CCHC"/>
</dbReference>
<evidence type="ECO:0000313" key="6">
    <source>
        <dbReference type="Proteomes" id="UP000037035"/>
    </source>
</evidence>
<accession>A0A0L6UU07</accession>
<reference evidence="5 6" key="1">
    <citation type="submission" date="2015-08" db="EMBL/GenBank/DDBJ databases">
        <title>Next Generation Sequencing and Analysis of the Genome of Puccinia sorghi L Schw, the Causal Agent of Maize Common Rust.</title>
        <authorList>
            <person name="Rochi L."/>
            <person name="Burguener G."/>
            <person name="Darino M."/>
            <person name="Turjanski A."/>
            <person name="Kreff E."/>
            <person name="Dieguez M.J."/>
            <person name="Sacco F."/>
        </authorList>
    </citation>
    <scope>NUCLEOTIDE SEQUENCE [LARGE SCALE GENOMIC DNA]</scope>
    <source>
        <strain evidence="5 6">RO10H11247</strain>
    </source>
</reference>
<sequence length="92" mass="9709">MSKSSSTLHTTGSCTSNSSSRGCPGAPSAKDILAAVNNIERGNNPPPVHLVSCNNNCTYCSRSGHWQSNCPVLQRDVFLLPPSSRRSASSFA</sequence>
<dbReference type="InterPro" id="IPR036875">
    <property type="entry name" value="Znf_CCHC_sf"/>
</dbReference>
<dbReference type="AlphaFoldDB" id="A0A0L6UU07"/>
<dbReference type="PROSITE" id="PS50158">
    <property type="entry name" value="ZF_CCHC"/>
    <property type="match status" value="1"/>
</dbReference>
<keyword evidence="2" id="KW-0479">Metal-binding</keyword>
<dbReference type="GO" id="GO:0003676">
    <property type="term" value="F:nucleic acid binding"/>
    <property type="evidence" value="ECO:0007669"/>
    <property type="project" value="InterPro"/>
</dbReference>
<dbReference type="SUPFAM" id="SSF57756">
    <property type="entry name" value="Retrovirus zinc finger-like domains"/>
    <property type="match status" value="1"/>
</dbReference>
<evidence type="ECO:0000256" key="2">
    <source>
        <dbReference type="PROSITE-ProRule" id="PRU00047"/>
    </source>
</evidence>
<keyword evidence="6" id="KW-1185">Reference proteome</keyword>
<feature type="domain" description="CCHC-type" evidence="4">
    <location>
        <begin position="57"/>
        <end position="71"/>
    </location>
</feature>
<gene>
    <name evidence="5" type="ORF">VP01_3724g3</name>
</gene>
<evidence type="ECO:0000256" key="3">
    <source>
        <dbReference type="SAM" id="MobiDB-lite"/>
    </source>
</evidence>
<dbReference type="EMBL" id="LAVV01008751">
    <property type="protein sequence ID" value="KNZ52026.1"/>
    <property type="molecule type" value="Genomic_DNA"/>
</dbReference>
<protein>
    <recommendedName>
        <fullName evidence="4">CCHC-type domain-containing protein</fullName>
    </recommendedName>
</protein>